<comment type="caution">
    <text evidence="1">The sequence shown here is derived from an EMBL/GenBank/DDBJ whole genome shotgun (WGS) entry which is preliminary data.</text>
</comment>
<evidence type="ECO:0000313" key="1">
    <source>
        <dbReference type="EMBL" id="KAK8539456.1"/>
    </source>
</evidence>
<gene>
    <name evidence="1" type="ORF">V6N12_043082</name>
</gene>
<dbReference type="Proteomes" id="UP001472677">
    <property type="component" value="Unassembled WGS sequence"/>
</dbReference>
<protein>
    <submittedName>
        <fullName evidence="1">Uncharacterized protein</fullName>
    </submittedName>
</protein>
<organism evidence="1 2">
    <name type="scientific">Hibiscus sabdariffa</name>
    <name type="common">roselle</name>
    <dbReference type="NCBI Taxonomy" id="183260"/>
    <lineage>
        <taxon>Eukaryota</taxon>
        <taxon>Viridiplantae</taxon>
        <taxon>Streptophyta</taxon>
        <taxon>Embryophyta</taxon>
        <taxon>Tracheophyta</taxon>
        <taxon>Spermatophyta</taxon>
        <taxon>Magnoliopsida</taxon>
        <taxon>eudicotyledons</taxon>
        <taxon>Gunneridae</taxon>
        <taxon>Pentapetalae</taxon>
        <taxon>rosids</taxon>
        <taxon>malvids</taxon>
        <taxon>Malvales</taxon>
        <taxon>Malvaceae</taxon>
        <taxon>Malvoideae</taxon>
        <taxon>Hibiscus</taxon>
    </lineage>
</organism>
<name>A0ABR2DI57_9ROSI</name>
<accession>A0ABR2DI57</accession>
<reference evidence="1 2" key="1">
    <citation type="journal article" date="2024" name="G3 (Bethesda)">
        <title>Genome assembly of Hibiscus sabdariffa L. provides insights into metabolisms of medicinal natural products.</title>
        <authorList>
            <person name="Kim T."/>
        </authorList>
    </citation>
    <scope>NUCLEOTIDE SEQUENCE [LARGE SCALE GENOMIC DNA]</scope>
    <source>
        <strain evidence="1">TK-2024</strain>
        <tissue evidence="1">Old leaves</tissue>
    </source>
</reference>
<dbReference type="EMBL" id="JBBPBM010000026">
    <property type="protein sequence ID" value="KAK8539456.1"/>
    <property type="molecule type" value="Genomic_DNA"/>
</dbReference>
<sequence length="284" mass="31156">MYLFLVWWGVRKLGSMVERMIWPRGLATKVDLGEDLSTQVDEHASEESVKSFEEVVRIERCGAPETDGHMDANDDLPLLRRGKNLGDEEFDSWGETEPNVELGHFLLLKRELAKARAWLVTLPCDLDVSSKFSFGSISSSSFSVNPSIDVGEISHSELEVPTGIGPWVLEGNNALAEKRAKIIVSINGCGDHNRSREVTGILTPSFLLTTLVWMTYALKVSSVLVMQSTGSEELLSSSASMARASVVQVTDLVKNNAKVHSSFHGACYVEATRLTVDAVSALDR</sequence>
<evidence type="ECO:0000313" key="2">
    <source>
        <dbReference type="Proteomes" id="UP001472677"/>
    </source>
</evidence>
<keyword evidence="2" id="KW-1185">Reference proteome</keyword>
<proteinExistence type="predicted"/>